<dbReference type="Proteomes" id="UP000325672">
    <property type="component" value="Unassembled WGS sequence"/>
</dbReference>
<keyword evidence="10" id="KW-1185">Reference proteome</keyword>
<accession>A0A5N6SXU1</accession>
<evidence type="ECO:0000313" key="9">
    <source>
        <dbReference type="EMBL" id="KAE8138727.1"/>
    </source>
</evidence>
<sequence>MELYPAVQRKAPEGIDRVLDPNKLPKFDDRNKLPYIDAMVKETLRWHPIGPMGVPHLVTEDDIYEGYLILKGALILPNIWYIELSQDAEFHPFQYIFNHHRRFTHDPNAYCDPEASIPERFLGDNPELDPHTIAFGFGRRICSGRLLADSTVFLRIA</sequence>
<protein>
    <submittedName>
        <fullName evidence="9">Cytochrome P450</fullName>
    </submittedName>
</protein>
<dbReference type="AlphaFoldDB" id="A0A5N6SXU1"/>
<dbReference type="PANTHER" id="PTHR46300:SF7">
    <property type="entry name" value="P450, PUTATIVE (EUROFUNG)-RELATED"/>
    <property type="match status" value="1"/>
</dbReference>
<evidence type="ECO:0000313" key="10">
    <source>
        <dbReference type="Proteomes" id="UP000325672"/>
    </source>
</evidence>
<keyword evidence="5" id="KW-0560">Oxidoreductase</keyword>
<keyword evidence="7" id="KW-0503">Monooxygenase</keyword>
<keyword evidence="4 8" id="KW-0479">Metal-binding</keyword>
<dbReference type="SUPFAM" id="SSF48264">
    <property type="entry name" value="Cytochrome P450"/>
    <property type="match status" value="1"/>
</dbReference>
<dbReference type="RefSeq" id="XP_031914790.1">
    <property type="nucleotide sequence ID" value="XM_032059608.1"/>
</dbReference>
<name>A0A5N6SXU1_ASPPS</name>
<gene>
    <name evidence="9" type="ORF">BDV38DRAFT_281656</name>
</gene>
<organism evidence="9 10">
    <name type="scientific">Aspergillus pseudotamarii</name>
    <dbReference type="NCBI Taxonomy" id="132259"/>
    <lineage>
        <taxon>Eukaryota</taxon>
        <taxon>Fungi</taxon>
        <taxon>Dikarya</taxon>
        <taxon>Ascomycota</taxon>
        <taxon>Pezizomycotina</taxon>
        <taxon>Eurotiomycetes</taxon>
        <taxon>Eurotiomycetidae</taxon>
        <taxon>Eurotiales</taxon>
        <taxon>Aspergillaceae</taxon>
        <taxon>Aspergillus</taxon>
        <taxon>Aspergillus subgen. Circumdati</taxon>
    </lineage>
</organism>
<feature type="binding site" description="axial binding residue" evidence="8">
    <location>
        <position position="142"/>
    </location>
    <ligand>
        <name>heme</name>
        <dbReference type="ChEBI" id="CHEBI:30413"/>
    </ligand>
    <ligandPart>
        <name>Fe</name>
        <dbReference type="ChEBI" id="CHEBI:18248"/>
    </ligandPart>
</feature>
<comment type="similarity">
    <text evidence="2">Belongs to the cytochrome P450 family.</text>
</comment>
<evidence type="ECO:0000256" key="8">
    <source>
        <dbReference type="PIRSR" id="PIRSR602403-1"/>
    </source>
</evidence>
<dbReference type="InterPro" id="IPR050364">
    <property type="entry name" value="Cytochrome_P450_fung"/>
</dbReference>
<dbReference type="GO" id="GO:0016705">
    <property type="term" value="F:oxidoreductase activity, acting on paired donors, with incorporation or reduction of molecular oxygen"/>
    <property type="evidence" value="ECO:0007669"/>
    <property type="project" value="InterPro"/>
</dbReference>
<evidence type="ECO:0000256" key="7">
    <source>
        <dbReference type="ARBA" id="ARBA00023033"/>
    </source>
</evidence>
<dbReference type="InterPro" id="IPR036396">
    <property type="entry name" value="Cyt_P450_sf"/>
</dbReference>
<dbReference type="InterPro" id="IPR002403">
    <property type="entry name" value="Cyt_P450_E_grp-IV"/>
</dbReference>
<keyword evidence="3 8" id="KW-0349">Heme</keyword>
<dbReference type="InterPro" id="IPR001128">
    <property type="entry name" value="Cyt_P450"/>
</dbReference>
<evidence type="ECO:0000256" key="1">
    <source>
        <dbReference type="ARBA" id="ARBA00001971"/>
    </source>
</evidence>
<dbReference type="EMBL" id="ML743569">
    <property type="protein sequence ID" value="KAE8138727.1"/>
    <property type="molecule type" value="Genomic_DNA"/>
</dbReference>
<dbReference type="PRINTS" id="PR00385">
    <property type="entry name" value="P450"/>
</dbReference>
<evidence type="ECO:0000256" key="6">
    <source>
        <dbReference type="ARBA" id="ARBA00023004"/>
    </source>
</evidence>
<dbReference type="Pfam" id="PF00067">
    <property type="entry name" value="p450"/>
    <property type="match status" value="2"/>
</dbReference>
<evidence type="ECO:0000256" key="5">
    <source>
        <dbReference type="ARBA" id="ARBA00023002"/>
    </source>
</evidence>
<evidence type="ECO:0000256" key="4">
    <source>
        <dbReference type="ARBA" id="ARBA00022723"/>
    </source>
</evidence>
<dbReference type="GO" id="GO:0020037">
    <property type="term" value="F:heme binding"/>
    <property type="evidence" value="ECO:0007669"/>
    <property type="project" value="InterPro"/>
</dbReference>
<dbReference type="GeneID" id="43643818"/>
<comment type="cofactor">
    <cofactor evidence="1 8">
        <name>heme</name>
        <dbReference type="ChEBI" id="CHEBI:30413"/>
    </cofactor>
</comment>
<dbReference type="PANTHER" id="PTHR46300">
    <property type="entry name" value="P450, PUTATIVE (EUROFUNG)-RELATED-RELATED"/>
    <property type="match status" value="1"/>
</dbReference>
<dbReference type="OrthoDB" id="2789670at2759"/>
<proteinExistence type="inferred from homology"/>
<reference evidence="9 10" key="1">
    <citation type="submission" date="2019-04" db="EMBL/GenBank/DDBJ databases">
        <title>Friends and foes A comparative genomics study of 23 Aspergillus species from section Flavi.</title>
        <authorList>
            <consortium name="DOE Joint Genome Institute"/>
            <person name="Kjaerbolling I."/>
            <person name="Vesth T."/>
            <person name="Frisvad J.C."/>
            <person name="Nybo J.L."/>
            <person name="Theobald S."/>
            <person name="Kildgaard S."/>
            <person name="Isbrandt T."/>
            <person name="Kuo A."/>
            <person name="Sato A."/>
            <person name="Lyhne E.K."/>
            <person name="Kogle M.E."/>
            <person name="Wiebenga A."/>
            <person name="Kun R.S."/>
            <person name="Lubbers R.J."/>
            <person name="Makela M.R."/>
            <person name="Barry K."/>
            <person name="Chovatia M."/>
            <person name="Clum A."/>
            <person name="Daum C."/>
            <person name="Haridas S."/>
            <person name="He G."/>
            <person name="LaButti K."/>
            <person name="Lipzen A."/>
            <person name="Mondo S."/>
            <person name="Riley R."/>
            <person name="Salamov A."/>
            <person name="Simmons B.A."/>
            <person name="Magnuson J.K."/>
            <person name="Henrissat B."/>
            <person name="Mortensen U.H."/>
            <person name="Larsen T.O."/>
            <person name="Devries R.P."/>
            <person name="Grigoriev I.V."/>
            <person name="Machida M."/>
            <person name="Baker S.E."/>
            <person name="Andersen M.R."/>
        </authorList>
    </citation>
    <scope>NUCLEOTIDE SEQUENCE [LARGE SCALE GENOMIC DNA]</scope>
    <source>
        <strain evidence="9 10">CBS 117625</strain>
    </source>
</reference>
<evidence type="ECO:0000256" key="3">
    <source>
        <dbReference type="ARBA" id="ARBA00022617"/>
    </source>
</evidence>
<dbReference type="Gene3D" id="1.10.630.10">
    <property type="entry name" value="Cytochrome P450"/>
    <property type="match status" value="1"/>
</dbReference>
<evidence type="ECO:0000256" key="2">
    <source>
        <dbReference type="ARBA" id="ARBA00010617"/>
    </source>
</evidence>
<dbReference type="GO" id="GO:0004497">
    <property type="term" value="F:monooxygenase activity"/>
    <property type="evidence" value="ECO:0007669"/>
    <property type="project" value="UniProtKB-KW"/>
</dbReference>
<keyword evidence="6 8" id="KW-0408">Iron</keyword>
<dbReference type="PRINTS" id="PR00465">
    <property type="entry name" value="EP450IV"/>
</dbReference>
<dbReference type="GO" id="GO:0005506">
    <property type="term" value="F:iron ion binding"/>
    <property type="evidence" value="ECO:0007669"/>
    <property type="project" value="InterPro"/>
</dbReference>